<dbReference type="AlphaFoldDB" id="A0AAD4DCH9"/>
<proteinExistence type="predicted"/>
<name>A0AAD4DCH9_9FUNG</name>
<reference evidence="1" key="1">
    <citation type="journal article" date="2020" name="Fungal Divers.">
        <title>Resolving the Mortierellaceae phylogeny through synthesis of multi-gene phylogenetics and phylogenomics.</title>
        <authorList>
            <person name="Vandepol N."/>
            <person name="Liber J."/>
            <person name="Desiro A."/>
            <person name="Na H."/>
            <person name="Kennedy M."/>
            <person name="Barry K."/>
            <person name="Grigoriev I.V."/>
            <person name="Miller A.N."/>
            <person name="O'Donnell K."/>
            <person name="Stajich J.E."/>
            <person name="Bonito G."/>
        </authorList>
    </citation>
    <scope>NUCLEOTIDE SEQUENCE</scope>
    <source>
        <strain evidence="1">NRRL 28262</strain>
    </source>
</reference>
<keyword evidence="2" id="KW-1185">Reference proteome</keyword>
<accession>A0AAD4DCH9</accession>
<protein>
    <submittedName>
        <fullName evidence="1">Uncharacterized protein</fullName>
    </submittedName>
</protein>
<evidence type="ECO:0000313" key="2">
    <source>
        <dbReference type="Proteomes" id="UP001194580"/>
    </source>
</evidence>
<organism evidence="1 2">
    <name type="scientific">Linnemannia exigua</name>
    <dbReference type="NCBI Taxonomy" id="604196"/>
    <lineage>
        <taxon>Eukaryota</taxon>
        <taxon>Fungi</taxon>
        <taxon>Fungi incertae sedis</taxon>
        <taxon>Mucoromycota</taxon>
        <taxon>Mortierellomycotina</taxon>
        <taxon>Mortierellomycetes</taxon>
        <taxon>Mortierellales</taxon>
        <taxon>Mortierellaceae</taxon>
        <taxon>Linnemannia</taxon>
    </lineage>
</organism>
<sequence>MTYFIMGGMYDPVSNGFKQDDVGFHMMMIVKIPALQVRDYKKTTKIIKEQNASAFELATVSEIKIQMSTSNRRGGIGQDWQP</sequence>
<dbReference type="EMBL" id="JAAAIL010000581">
    <property type="protein sequence ID" value="KAG0274616.1"/>
    <property type="molecule type" value="Genomic_DNA"/>
</dbReference>
<evidence type="ECO:0000313" key="1">
    <source>
        <dbReference type="EMBL" id="KAG0274616.1"/>
    </source>
</evidence>
<gene>
    <name evidence="1" type="ORF">BGZ95_009620</name>
</gene>
<comment type="caution">
    <text evidence="1">The sequence shown here is derived from an EMBL/GenBank/DDBJ whole genome shotgun (WGS) entry which is preliminary data.</text>
</comment>
<dbReference type="Proteomes" id="UP001194580">
    <property type="component" value="Unassembled WGS sequence"/>
</dbReference>